<feature type="transmembrane region" description="Helical" evidence="1">
    <location>
        <begin position="78"/>
        <end position="97"/>
    </location>
</feature>
<keyword evidence="1" id="KW-1133">Transmembrane helix</keyword>
<name>A0A8U0HP12_9EURY</name>
<feature type="transmembrane region" description="Helical" evidence="1">
    <location>
        <begin position="164"/>
        <end position="192"/>
    </location>
</feature>
<accession>A0A8U0HP12</accession>
<protein>
    <submittedName>
        <fullName evidence="2">Uncharacterized protein</fullName>
    </submittedName>
</protein>
<feature type="transmembrane region" description="Helical" evidence="1">
    <location>
        <begin position="32"/>
        <end position="51"/>
    </location>
</feature>
<feature type="transmembrane region" description="Helical" evidence="1">
    <location>
        <begin position="134"/>
        <end position="152"/>
    </location>
</feature>
<gene>
    <name evidence="2" type="ORF">M0R89_09405</name>
</gene>
<dbReference type="AlphaFoldDB" id="A0A8U0HP12"/>
<dbReference type="RefSeq" id="WP_248648824.1">
    <property type="nucleotide sequence ID" value="NZ_CP096659.1"/>
</dbReference>
<dbReference type="Proteomes" id="UP000830729">
    <property type="component" value="Chromosome"/>
</dbReference>
<proteinExistence type="predicted"/>
<evidence type="ECO:0000313" key="3">
    <source>
        <dbReference type="Proteomes" id="UP000830729"/>
    </source>
</evidence>
<feature type="transmembrane region" description="Helical" evidence="1">
    <location>
        <begin position="103"/>
        <end position="122"/>
    </location>
</feature>
<keyword evidence="1" id="KW-0472">Membrane</keyword>
<evidence type="ECO:0000256" key="1">
    <source>
        <dbReference type="SAM" id="Phobius"/>
    </source>
</evidence>
<dbReference type="KEGG" id="halx:M0R89_09405"/>
<evidence type="ECO:0000313" key="2">
    <source>
        <dbReference type="EMBL" id="UPV72765.1"/>
    </source>
</evidence>
<keyword evidence="3" id="KW-1185">Reference proteome</keyword>
<reference evidence="2 3" key="1">
    <citation type="submission" date="2022-04" db="EMBL/GenBank/DDBJ databases">
        <title>Diverse halophilic archaea isolated from saline environments.</title>
        <authorList>
            <person name="Cui H.-L."/>
        </authorList>
    </citation>
    <scope>NUCLEOTIDE SEQUENCE [LARGE SCALE GENOMIC DNA]</scope>
    <source>
        <strain evidence="2 3">XZYJT49</strain>
    </source>
</reference>
<keyword evidence="1" id="KW-0812">Transmembrane</keyword>
<organism evidence="2 3">
    <name type="scientific">Halorussus limi</name>
    <dbReference type="NCBI Taxonomy" id="2938695"/>
    <lineage>
        <taxon>Archaea</taxon>
        <taxon>Methanobacteriati</taxon>
        <taxon>Methanobacteriota</taxon>
        <taxon>Stenosarchaea group</taxon>
        <taxon>Halobacteria</taxon>
        <taxon>Halobacteriales</taxon>
        <taxon>Haladaptataceae</taxon>
        <taxon>Halorussus</taxon>
    </lineage>
</organism>
<sequence length="202" mass="19631">MRSVGLLLGLVVAGAAAAGASALAPGPDPTLVTAGAGLLGSGIVGLAVLGIDRAVERRRIAAPFGRGRADGLSNADRLAVALGSAAVFVRVGLLHVVADPLRIDGAVLTALAVSTIGVALGYRTASSRLDGLRHGALACGLGGALCVSLAAYDAEKVGSGAFDALVAGSGVVLPVSFGLFGGLSGVAGWWLADWLSGADPLA</sequence>
<dbReference type="GeneID" id="72185414"/>
<dbReference type="EMBL" id="CP096659">
    <property type="protein sequence ID" value="UPV72765.1"/>
    <property type="molecule type" value="Genomic_DNA"/>
</dbReference>